<dbReference type="EMBL" id="PVTR01000007">
    <property type="protein sequence ID" value="PRY86965.1"/>
    <property type="molecule type" value="Genomic_DNA"/>
</dbReference>
<dbReference type="NCBIfam" id="NF003243">
    <property type="entry name" value="PRK04201.1"/>
    <property type="match status" value="1"/>
</dbReference>
<feature type="transmembrane region" description="Helical" evidence="5">
    <location>
        <begin position="226"/>
        <end position="244"/>
    </location>
</feature>
<accession>A0A2T0WJX3</accession>
<dbReference type="PANTHER" id="PTHR11040:SF205">
    <property type="entry name" value="ZINC TRANSPORTER ZUPT"/>
    <property type="match status" value="1"/>
</dbReference>
<organism evidence="6 7">
    <name type="scientific">Mongoliibacter ruber</name>
    <dbReference type="NCBI Taxonomy" id="1750599"/>
    <lineage>
        <taxon>Bacteria</taxon>
        <taxon>Pseudomonadati</taxon>
        <taxon>Bacteroidota</taxon>
        <taxon>Cytophagia</taxon>
        <taxon>Cytophagales</taxon>
        <taxon>Cyclobacteriaceae</taxon>
        <taxon>Mongoliibacter</taxon>
    </lineage>
</organism>
<evidence type="ECO:0000256" key="3">
    <source>
        <dbReference type="ARBA" id="ARBA00022989"/>
    </source>
</evidence>
<reference evidence="6 7" key="1">
    <citation type="submission" date="2018-03" db="EMBL/GenBank/DDBJ databases">
        <title>Genomic Encyclopedia of Archaeal and Bacterial Type Strains, Phase II (KMG-II): from individual species to whole genera.</title>
        <authorList>
            <person name="Goeker M."/>
        </authorList>
    </citation>
    <scope>NUCLEOTIDE SEQUENCE [LARGE SCALE GENOMIC DNA]</scope>
    <source>
        <strain evidence="6 7">DSM 27929</strain>
    </source>
</reference>
<dbReference type="GO" id="GO:0005385">
    <property type="term" value="F:zinc ion transmembrane transporter activity"/>
    <property type="evidence" value="ECO:0007669"/>
    <property type="project" value="TreeGrafter"/>
</dbReference>
<name>A0A2T0WJX3_9BACT</name>
<evidence type="ECO:0000256" key="1">
    <source>
        <dbReference type="ARBA" id="ARBA00004141"/>
    </source>
</evidence>
<dbReference type="AlphaFoldDB" id="A0A2T0WJX3"/>
<dbReference type="RefSeq" id="WP_106133997.1">
    <property type="nucleotide sequence ID" value="NZ_PVTR01000007.1"/>
</dbReference>
<feature type="transmembrane region" description="Helical" evidence="5">
    <location>
        <begin position="256"/>
        <end position="274"/>
    </location>
</feature>
<feature type="transmembrane region" description="Helical" evidence="5">
    <location>
        <begin position="80"/>
        <end position="101"/>
    </location>
</feature>
<feature type="transmembrane region" description="Helical" evidence="5">
    <location>
        <begin position="193"/>
        <end position="214"/>
    </location>
</feature>
<feature type="transmembrane region" description="Helical" evidence="5">
    <location>
        <begin position="38"/>
        <end position="60"/>
    </location>
</feature>
<dbReference type="GO" id="GO:0016020">
    <property type="term" value="C:membrane"/>
    <property type="evidence" value="ECO:0007669"/>
    <property type="project" value="UniProtKB-SubCell"/>
</dbReference>
<evidence type="ECO:0000256" key="2">
    <source>
        <dbReference type="ARBA" id="ARBA00022692"/>
    </source>
</evidence>
<keyword evidence="7" id="KW-1185">Reference proteome</keyword>
<gene>
    <name evidence="6" type="ORF">CLW00_10733</name>
</gene>
<comment type="caution">
    <text evidence="6">The sequence shown here is derived from an EMBL/GenBank/DDBJ whole genome shotgun (WGS) entry which is preliminary data.</text>
</comment>
<feature type="transmembrane region" description="Helical" evidence="5">
    <location>
        <begin position="164"/>
        <end position="186"/>
    </location>
</feature>
<comment type="subcellular location">
    <subcellularLocation>
        <location evidence="1">Membrane</location>
        <topology evidence="1">Multi-pass membrane protein</topology>
    </subcellularLocation>
</comment>
<keyword evidence="3 5" id="KW-1133">Transmembrane helix</keyword>
<keyword evidence="2 5" id="KW-0812">Transmembrane</keyword>
<dbReference type="OrthoDB" id="9787346at2"/>
<feature type="transmembrane region" description="Helical" evidence="5">
    <location>
        <begin position="6"/>
        <end position="29"/>
    </location>
</feature>
<dbReference type="InterPro" id="IPR003689">
    <property type="entry name" value="ZIP"/>
</dbReference>
<keyword evidence="4 5" id="KW-0472">Membrane</keyword>
<dbReference type="PANTHER" id="PTHR11040">
    <property type="entry name" value="ZINC/IRON TRANSPORTER"/>
    <property type="match status" value="1"/>
</dbReference>
<dbReference type="Pfam" id="PF02535">
    <property type="entry name" value="Zip"/>
    <property type="match status" value="1"/>
</dbReference>
<feature type="transmembrane region" description="Helical" evidence="5">
    <location>
        <begin position="127"/>
        <end position="144"/>
    </location>
</feature>
<evidence type="ECO:0000256" key="4">
    <source>
        <dbReference type="ARBA" id="ARBA00023136"/>
    </source>
</evidence>
<dbReference type="Proteomes" id="UP000238157">
    <property type="component" value="Unassembled WGS sequence"/>
</dbReference>
<evidence type="ECO:0000313" key="7">
    <source>
        <dbReference type="Proteomes" id="UP000238157"/>
    </source>
</evidence>
<protein>
    <submittedName>
        <fullName evidence="6">ZIP family zinc transporter</fullName>
    </submittedName>
</protein>
<sequence length="275" mass="29418">MELDDNIFYAFLLTTLAGLSTGIGGLAAFSKHARKSKFLAFGLGLAAGAMIYISFVELIFGALETFKDKYDDESEAYLRATLYFIGGLVTIGLLGVLVSWVSDKFNISKENLVEIGAEKMDSAKAKSLYKTGVVTAVALAVHNLPEGLVTFLTTIQDINLGIGIAIAIAIHNIPEGLAVALPIYYATKSKKKALLITLAAGLSEPIGAGIAYFLFFENADPEIFDVVNVFVASIMIYVAFFELLPQAHKTGHQAHSKWGLIAGFGIMGLSIALLV</sequence>
<evidence type="ECO:0000256" key="5">
    <source>
        <dbReference type="SAM" id="Phobius"/>
    </source>
</evidence>
<proteinExistence type="predicted"/>
<evidence type="ECO:0000313" key="6">
    <source>
        <dbReference type="EMBL" id="PRY86965.1"/>
    </source>
</evidence>